<dbReference type="PhylomeDB" id="E9G6Q0"/>
<feature type="transmembrane region" description="Helical" evidence="1">
    <location>
        <begin position="38"/>
        <end position="55"/>
    </location>
</feature>
<keyword evidence="3" id="KW-1185">Reference proteome</keyword>
<name>E9G6Q0_DAPPU</name>
<accession>E9G6Q0</accession>
<dbReference type="EMBL" id="GL732533">
    <property type="protein sequence ID" value="EFX84784.1"/>
    <property type="molecule type" value="Genomic_DNA"/>
</dbReference>
<dbReference type="KEGG" id="dpx:DAPPUDRAFT_238127"/>
<reference evidence="2 3" key="1">
    <citation type="journal article" date="2011" name="Science">
        <title>The ecoresponsive genome of Daphnia pulex.</title>
        <authorList>
            <person name="Colbourne J.K."/>
            <person name="Pfrender M.E."/>
            <person name="Gilbert D."/>
            <person name="Thomas W.K."/>
            <person name="Tucker A."/>
            <person name="Oakley T.H."/>
            <person name="Tokishita S."/>
            <person name="Aerts A."/>
            <person name="Arnold G.J."/>
            <person name="Basu M.K."/>
            <person name="Bauer D.J."/>
            <person name="Caceres C.E."/>
            <person name="Carmel L."/>
            <person name="Casola C."/>
            <person name="Choi J.H."/>
            <person name="Detter J.C."/>
            <person name="Dong Q."/>
            <person name="Dusheyko S."/>
            <person name="Eads B.D."/>
            <person name="Frohlich T."/>
            <person name="Geiler-Samerotte K.A."/>
            <person name="Gerlach D."/>
            <person name="Hatcher P."/>
            <person name="Jogdeo S."/>
            <person name="Krijgsveld J."/>
            <person name="Kriventseva E.V."/>
            <person name="Kultz D."/>
            <person name="Laforsch C."/>
            <person name="Lindquist E."/>
            <person name="Lopez J."/>
            <person name="Manak J.R."/>
            <person name="Muller J."/>
            <person name="Pangilinan J."/>
            <person name="Patwardhan R.P."/>
            <person name="Pitluck S."/>
            <person name="Pritham E.J."/>
            <person name="Rechtsteiner A."/>
            <person name="Rho M."/>
            <person name="Rogozin I.B."/>
            <person name="Sakarya O."/>
            <person name="Salamov A."/>
            <person name="Schaack S."/>
            <person name="Shapiro H."/>
            <person name="Shiga Y."/>
            <person name="Skalitzky C."/>
            <person name="Smith Z."/>
            <person name="Souvorov A."/>
            <person name="Sung W."/>
            <person name="Tang Z."/>
            <person name="Tsuchiya D."/>
            <person name="Tu H."/>
            <person name="Vos H."/>
            <person name="Wang M."/>
            <person name="Wolf Y.I."/>
            <person name="Yamagata H."/>
            <person name="Yamada T."/>
            <person name="Ye Y."/>
            <person name="Shaw J.R."/>
            <person name="Andrews J."/>
            <person name="Crease T.J."/>
            <person name="Tang H."/>
            <person name="Lucas S.M."/>
            <person name="Robertson H.M."/>
            <person name="Bork P."/>
            <person name="Koonin E.V."/>
            <person name="Zdobnov E.M."/>
            <person name="Grigoriev I.V."/>
            <person name="Lynch M."/>
            <person name="Boore J.L."/>
        </authorList>
    </citation>
    <scope>NUCLEOTIDE SEQUENCE [LARGE SCALE GENOMIC DNA]</scope>
</reference>
<keyword evidence="1" id="KW-0812">Transmembrane</keyword>
<dbReference type="Proteomes" id="UP000000305">
    <property type="component" value="Unassembled WGS sequence"/>
</dbReference>
<dbReference type="AlphaFoldDB" id="E9G6Q0"/>
<proteinExistence type="predicted"/>
<gene>
    <name evidence="2" type="ORF">DAPPUDRAFT_238127</name>
</gene>
<evidence type="ECO:0000313" key="3">
    <source>
        <dbReference type="Proteomes" id="UP000000305"/>
    </source>
</evidence>
<evidence type="ECO:0000313" key="2">
    <source>
        <dbReference type="EMBL" id="EFX84784.1"/>
    </source>
</evidence>
<organism evidence="2 3">
    <name type="scientific">Daphnia pulex</name>
    <name type="common">Water flea</name>
    <dbReference type="NCBI Taxonomy" id="6669"/>
    <lineage>
        <taxon>Eukaryota</taxon>
        <taxon>Metazoa</taxon>
        <taxon>Ecdysozoa</taxon>
        <taxon>Arthropoda</taxon>
        <taxon>Crustacea</taxon>
        <taxon>Branchiopoda</taxon>
        <taxon>Diplostraca</taxon>
        <taxon>Cladocera</taxon>
        <taxon>Anomopoda</taxon>
        <taxon>Daphniidae</taxon>
        <taxon>Daphnia</taxon>
    </lineage>
</organism>
<evidence type="ECO:0000256" key="1">
    <source>
        <dbReference type="SAM" id="Phobius"/>
    </source>
</evidence>
<keyword evidence="1" id="KW-1133">Transmembrane helix</keyword>
<sequence length="90" mass="9992">MYDYLPLPTTPRPLISTTPKYYTITFAAPSYYTDAPNVMLLLGVVSLMAGTITSVPMSPGYGGYLTAAKKYYTTSQPYYTKTSTYEAPKY</sequence>
<dbReference type="InParanoid" id="E9G6Q0"/>
<protein>
    <submittedName>
        <fullName evidence="2">Uncharacterized protein</fullName>
    </submittedName>
</protein>
<dbReference type="HOGENOM" id="CLU_2443048_0_0_1"/>
<keyword evidence="1" id="KW-0472">Membrane</keyword>